<dbReference type="Gene3D" id="3.40.309.10">
    <property type="entry name" value="Aldehyde Dehydrogenase, Chain A, domain 2"/>
    <property type="match status" value="1"/>
</dbReference>
<evidence type="ECO:0000259" key="6">
    <source>
        <dbReference type="Pfam" id="PF00171"/>
    </source>
</evidence>
<dbReference type="SUPFAM" id="SSF53720">
    <property type="entry name" value="ALDH-like"/>
    <property type="match status" value="1"/>
</dbReference>
<dbReference type="CDD" id="cd07099">
    <property type="entry name" value="ALDH_DDALDH"/>
    <property type="match status" value="1"/>
</dbReference>
<keyword evidence="2 5" id="KW-0560">Oxidoreductase</keyword>
<reference evidence="7" key="1">
    <citation type="journal article" date="2014" name="Int. J. Syst. Evol. Microbiol.">
        <title>Complete genome sequence of Corynebacterium casei LMG S-19264T (=DSM 44701T), isolated from a smear-ripened cheese.</title>
        <authorList>
            <consortium name="US DOE Joint Genome Institute (JGI-PGF)"/>
            <person name="Walter F."/>
            <person name="Albersmeier A."/>
            <person name="Kalinowski J."/>
            <person name="Ruckert C."/>
        </authorList>
    </citation>
    <scope>NUCLEOTIDE SEQUENCE</scope>
    <source>
        <strain evidence="7">JCM 19831</strain>
    </source>
</reference>
<dbReference type="EMBL" id="BMPI01000028">
    <property type="protein sequence ID" value="GGM45921.1"/>
    <property type="molecule type" value="Genomic_DNA"/>
</dbReference>
<comment type="caution">
    <text evidence="7">The sequence shown here is derived from an EMBL/GenBank/DDBJ whole genome shotgun (WGS) entry which is preliminary data.</text>
</comment>
<dbReference type="AlphaFoldDB" id="A0A917U059"/>
<keyword evidence="8" id="KW-1185">Reference proteome</keyword>
<dbReference type="InterPro" id="IPR015590">
    <property type="entry name" value="Aldehyde_DH_dom"/>
</dbReference>
<gene>
    <name evidence="7" type="primary">gabD2</name>
    <name evidence="7" type="ORF">GCM10007977_054570</name>
</gene>
<keyword evidence="3" id="KW-0520">NAD</keyword>
<dbReference type="PROSITE" id="PS00687">
    <property type="entry name" value="ALDEHYDE_DEHYDR_GLU"/>
    <property type="match status" value="1"/>
</dbReference>
<dbReference type="FunFam" id="3.40.309.10:FF:000009">
    <property type="entry name" value="Aldehyde dehydrogenase A"/>
    <property type="match status" value="1"/>
</dbReference>
<dbReference type="PANTHER" id="PTHR42986">
    <property type="entry name" value="BENZALDEHYDE DEHYDROGENASE YFMT"/>
    <property type="match status" value="1"/>
</dbReference>
<sequence length="476" mass="50379">MPTTIAVRNPRTGTDDYTITAADGEQIRAIAQRLRGAQRHWLELGVEGRIARLDAFKQVVIANRDELQEALETDTGRRWVSALEVDTVVSSIDRSTQYVRAVLGDETPTAVPGGVHVRAAGLPYPLVGVISPWNFPLQLALIDAVPALLAGCAVLIKPSEITPRFIPVLRRCLAAVPDLAAVVEVVEGAGETGQHVISAADVVCFTGSVRTGQAVARAAAERFVPAFLELGGKDPAIVTASADLDVASSAILWGSTINSGHSCMSIERVYVAAEVYERFVALLVEKAERVRLAHPTPADGEVGPIIAGAQVGIIGEHLADAVGKGATVRTGGTVQTLDGGAYLRPTVLTGVDHTMRVMVEETFGPIIPVMAFGTADEAVALANDTEFGLSAAVFAGDAGEAAFIAERIEAGGISINDVCLTGFFQVGEKNAFKLSGMGPSRMGPSSVRRFLRQRTLLFRDEARVQPWYYDGADDDA</sequence>
<dbReference type="GO" id="GO:0016620">
    <property type="term" value="F:oxidoreductase activity, acting on the aldehyde or oxo group of donors, NAD or NADP as acceptor"/>
    <property type="evidence" value="ECO:0007669"/>
    <property type="project" value="InterPro"/>
</dbReference>
<organism evidence="7 8">
    <name type="scientific">Dactylosporangium sucinum</name>
    <dbReference type="NCBI Taxonomy" id="1424081"/>
    <lineage>
        <taxon>Bacteria</taxon>
        <taxon>Bacillati</taxon>
        <taxon>Actinomycetota</taxon>
        <taxon>Actinomycetes</taxon>
        <taxon>Micromonosporales</taxon>
        <taxon>Micromonosporaceae</taxon>
        <taxon>Dactylosporangium</taxon>
    </lineage>
</organism>
<proteinExistence type="inferred from homology"/>
<feature type="domain" description="Aldehyde dehydrogenase" evidence="6">
    <location>
        <begin position="4"/>
        <end position="455"/>
    </location>
</feature>
<dbReference type="RefSeq" id="WP_190252795.1">
    <property type="nucleotide sequence ID" value="NZ_BMPI01000028.1"/>
</dbReference>
<reference evidence="7" key="2">
    <citation type="submission" date="2020-09" db="EMBL/GenBank/DDBJ databases">
        <authorList>
            <person name="Sun Q."/>
            <person name="Ohkuma M."/>
        </authorList>
    </citation>
    <scope>NUCLEOTIDE SEQUENCE</scope>
    <source>
        <strain evidence="7">JCM 19831</strain>
    </source>
</reference>
<evidence type="ECO:0000256" key="2">
    <source>
        <dbReference type="ARBA" id="ARBA00023002"/>
    </source>
</evidence>
<comment type="similarity">
    <text evidence="1 5">Belongs to the aldehyde dehydrogenase family.</text>
</comment>
<protein>
    <submittedName>
        <fullName evidence="7">Aldehyde dehydrogenase</fullName>
    </submittedName>
</protein>
<feature type="active site" evidence="4">
    <location>
        <position position="229"/>
    </location>
</feature>
<evidence type="ECO:0000313" key="8">
    <source>
        <dbReference type="Proteomes" id="UP000642070"/>
    </source>
</evidence>
<evidence type="ECO:0000256" key="5">
    <source>
        <dbReference type="RuleBase" id="RU003345"/>
    </source>
</evidence>
<evidence type="ECO:0000313" key="7">
    <source>
        <dbReference type="EMBL" id="GGM45921.1"/>
    </source>
</evidence>
<dbReference type="InterPro" id="IPR016163">
    <property type="entry name" value="Ald_DH_C"/>
</dbReference>
<dbReference type="Proteomes" id="UP000642070">
    <property type="component" value="Unassembled WGS sequence"/>
</dbReference>
<name>A0A917U059_9ACTN</name>
<dbReference type="Pfam" id="PF00171">
    <property type="entry name" value="Aldedh"/>
    <property type="match status" value="1"/>
</dbReference>
<evidence type="ECO:0000256" key="1">
    <source>
        <dbReference type="ARBA" id="ARBA00009986"/>
    </source>
</evidence>
<evidence type="ECO:0000256" key="3">
    <source>
        <dbReference type="ARBA" id="ARBA00023027"/>
    </source>
</evidence>
<evidence type="ECO:0000256" key="4">
    <source>
        <dbReference type="PROSITE-ProRule" id="PRU10007"/>
    </source>
</evidence>
<dbReference type="InterPro" id="IPR016162">
    <property type="entry name" value="Ald_DH_N"/>
</dbReference>
<dbReference type="PANTHER" id="PTHR42986:SF1">
    <property type="entry name" value="BENZALDEHYDE DEHYDROGENASE YFMT"/>
    <property type="match status" value="1"/>
</dbReference>
<dbReference type="Gene3D" id="3.40.605.10">
    <property type="entry name" value="Aldehyde Dehydrogenase, Chain A, domain 1"/>
    <property type="match status" value="1"/>
</dbReference>
<dbReference type="InterPro" id="IPR029510">
    <property type="entry name" value="Ald_DH_CS_GLU"/>
</dbReference>
<dbReference type="InterPro" id="IPR016161">
    <property type="entry name" value="Ald_DH/histidinol_DH"/>
</dbReference>
<accession>A0A917U059</accession>